<accession>A0AB39Q108</accession>
<evidence type="ECO:0008006" key="3">
    <source>
        <dbReference type="Google" id="ProtNLM"/>
    </source>
</evidence>
<feature type="transmembrane region" description="Helical" evidence="1">
    <location>
        <begin position="112"/>
        <end position="131"/>
    </location>
</feature>
<keyword evidence="1" id="KW-1133">Transmembrane helix</keyword>
<reference evidence="2" key="1">
    <citation type="submission" date="2024-07" db="EMBL/GenBank/DDBJ databases">
        <authorList>
            <person name="Yu S.T."/>
        </authorList>
    </citation>
    <scope>NUCLEOTIDE SEQUENCE</scope>
    <source>
        <strain evidence="2">R28</strain>
    </source>
</reference>
<name>A0AB39Q108_9ACTN</name>
<feature type="transmembrane region" description="Helical" evidence="1">
    <location>
        <begin position="34"/>
        <end position="55"/>
    </location>
</feature>
<keyword evidence="1" id="KW-0472">Membrane</keyword>
<proteinExistence type="predicted"/>
<feature type="transmembrane region" description="Helical" evidence="1">
    <location>
        <begin position="230"/>
        <end position="252"/>
    </location>
</feature>
<dbReference type="AlphaFoldDB" id="A0AB39Q108"/>
<feature type="transmembrane region" description="Helical" evidence="1">
    <location>
        <begin position="321"/>
        <end position="342"/>
    </location>
</feature>
<dbReference type="RefSeq" id="WP_369171681.1">
    <property type="nucleotide sequence ID" value="NZ_CP163439.1"/>
</dbReference>
<feature type="transmembrane region" description="Helical" evidence="1">
    <location>
        <begin position="273"/>
        <end position="301"/>
    </location>
</feature>
<organism evidence="2">
    <name type="scientific">Streptomyces sp. R28</name>
    <dbReference type="NCBI Taxonomy" id="3238628"/>
    <lineage>
        <taxon>Bacteria</taxon>
        <taxon>Bacillati</taxon>
        <taxon>Actinomycetota</taxon>
        <taxon>Actinomycetes</taxon>
        <taxon>Kitasatosporales</taxon>
        <taxon>Streptomycetaceae</taxon>
        <taxon>Streptomyces</taxon>
    </lineage>
</organism>
<dbReference type="EMBL" id="CP163439">
    <property type="protein sequence ID" value="XDQ36975.1"/>
    <property type="molecule type" value="Genomic_DNA"/>
</dbReference>
<evidence type="ECO:0000256" key="1">
    <source>
        <dbReference type="SAM" id="Phobius"/>
    </source>
</evidence>
<keyword evidence="1" id="KW-0812">Transmembrane</keyword>
<protein>
    <recommendedName>
        <fullName evidence="3">Glycosyltransferase RgtA/B/C/D-like domain-containing protein</fullName>
    </recommendedName>
</protein>
<feature type="transmembrane region" description="Helical" evidence="1">
    <location>
        <begin position="192"/>
        <end position="218"/>
    </location>
</feature>
<feature type="transmembrane region" description="Helical" evidence="1">
    <location>
        <begin position="138"/>
        <end position="157"/>
    </location>
</feature>
<gene>
    <name evidence="2" type="ORF">AB5J49_28615</name>
</gene>
<sequence>MHAGQTTGDLGVIRTTDDLTSAPRREAERRDRPLSYGLFCAVLLIHTTLALFIGANGWDDGSITLAFARTFAESGQIALTAPSETVEGFSSPFWFLLMAGTYRVLPLDFDGMILAGQLWSGLFAAIGAALLHTMLRQYGRLQAWTVSLVLFAYGPFLNETINGMEMTSLSAAALAIVRLLRSGHRHEGIGLMLLAATAPWIRAEAVGYVIAGAVVLALCSKEYRRAVTLAAGAVLSFAVLTAVRLALFGSLLPNTMIAKRSSPYSADSPIRHILQVCVAAAEVLYVLLPAAVIAITALTAMHSGWRSVGTEAFRRMRSRSVHPVASFSLGYIAAVAVFNLGIGRNWGYIGRMEQSAIALGVVAVALSKPHVMHFLKSTPRLFAVIAALLLLTACGIEKQFIAARLHPETEVAVTPAAYRMTGEAMDEVRAKLGQPALTVLTPDVGGSSLCCTKLRILDLALLANAALARDGYAAMPSYLTANKPDLVETHGMWSEASKLYGITYFRDNYTPVVVHGMWLYLRNDLRLKLDSQCTPVIPEEARLLRYRGAEVDERYVRSLNLDSVCRLS</sequence>
<evidence type="ECO:0000313" key="2">
    <source>
        <dbReference type="EMBL" id="XDQ36975.1"/>
    </source>
</evidence>